<reference evidence="3" key="2">
    <citation type="journal article" date="2017" name="J. Anim. Genet.">
        <title>Multiple reference genome sequences of hot pepper reveal the massive evolution of plant disease resistance genes by retroduplication.</title>
        <authorList>
            <person name="Kim S."/>
            <person name="Park J."/>
            <person name="Yeom S.-I."/>
            <person name="Kim Y.-M."/>
            <person name="Seo E."/>
            <person name="Kim K.-T."/>
            <person name="Kim M.-S."/>
            <person name="Lee J.M."/>
            <person name="Cheong K."/>
            <person name="Shin H.-S."/>
            <person name="Kim S.-B."/>
            <person name="Han K."/>
            <person name="Lee J."/>
            <person name="Park M."/>
            <person name="Lee H.-A."/>
            <person name="Lee H.-Y."/>
            <person name="Lee Y."/>
            <person name="Oh S."/>
            <person name="Lee J.H."/>
            <person name="Choi E."/>
            <person name="Choi E."/>
            <person name="Lee S.E."/>
            <person name="Jeon J."/>
            <person name="Kim H."/>
            <person name="Choi G."/>
            <person name="Song H."/>
            <person name="Lee J."/>
            <person name="Lee S.-C."/>
            <person name="Kwon J.-K."/>
            <person name="Lee H.-Y."/>
            <person name="Koo N."/>
            <person name="Hong Y."/>
            <person name="Kim R.W."/>
            <person name="Kang W.-H."/>
            <person name="Huh J.H."/>
            <person name="Kang B.-C."/>
            <person name="Yang T.-J."/>
            <person name="Lee Y.-H."/>
            <person name="Bennetzen J.L."/>
            <person name="Choi D."/>
        </authorList>
    </citation>
    <scope>NUCLEOTIDE SEQUENCE [LARGE SCALE GENOMIC DNA]</scope>
    <source>
        <strain evidence="3">cv. PBC81</strain>
    </source>
</reference>
<comment type="caution">
    <text evidence="2">The sequence shown here is derived from an EMBL/GenBank/DDBJ whole genome shotgun (WGS) entry which is preliminary data.</text>
</comment>
<keyword evidence="2" id="KW-0808">Transferase</keyword>
<dbReference type="PANTHER" id="PTHR24361">
    <property type="entry name" value="MITOGEN-ACTIVATED KINASE KINASE KINASE"/>
    <property type="match status" value="1"/>
</dbReference>
<dbReference type="Pfam" id="PF00069">
    <property type="entry name" value="Pkinase"/>
    <property type="match status" value="1"/>
</dbReference>
<dbReference type="SUPFAM" id="SSF56112">
    <property type="entry name" value="Protein kinase-like (PK-like)"/>
    <property type="match status" value="1"/>
</dbReference>
<dbReference type="GO" id="GO:0005737">
    <property type="term" value="C:cytoplasm"/>
    <property type="evidence" value="ECO:0007669"/>
    <property type="project" value="TreeGrafter"/>
</dbReference>
<dbReference type="PANTHER" id="PTHR24361:SF762">
    <property type="entry name" value="MITOGEN-ACTIVATED PROTEIN KINASE KINASE 5"/>
    <property type="match status" value="1"/>
</dbReference>
<dbReference type="AlphaFoldDB" id="A0A2G2WKM5"/>
<protein>
    <submittedName>
        <fullName evidence="2">Mitogen-activated protein kinase kinase 5</fullName>
    </submittedName>
</protein>
<dbReference type="OrthoDB" id="8693905at2759"/>
<reference evidence="2 3" key="1">
    <citation type="journal article" date="2017" name="Genome Biol.">
        <title>New reference genome sequences of hot pepper reveal the massive evolution of plant disease-resistance genes by retroduplication.</title>
        <authorList>
            <person name="Kim S."/>
            <person name="Park J."/>
            <person name="Yeom S.I."/>
            <person name="Kim Y.M."/>
            <person name="Seo E."/>
            <person name="Kim K.T."/>
            <person name="Kim M.S."/>
            <person name="Lee J.M."/>
            <person name="Cheong K."/>
            <person name="Shin H.S."/>
            <person name="Kim S.B."/>
            <person name="Han K."/>
            <person name="Lee J."/>
            <person name="Park M."/>
            <person name="Lee H.A."/>
            <person name="Lee H.Y."/>
            <person name="Lee Y."/>
            <person name="Oh S."/>
            <person name="Lee J.H."/>
            <person name="Choi E."/>
            <person name="Choi E."/>
            <person name="Lee S.E."/>
            <person name="Jeon J."/>
            <person name="Kim H."/>
            <person name="Choi G."/>
            <person name="Song H."/>
            <person name="Lee J."/>
            <person name="Lee S.C."/>
            <person name="Kwon J.K."/>
            <person name="Lee H.Y."/>
            <person name="Koo N."/>
            <person name="Hong Y."/>
            <person name="Kim R.W."/>
            <person name="Kang W.H."/>
            <person name="Huh J.H."/>
            <person name="Kang B.C."/>
            <person name="Yang T.J."/>
            <person name="Lee Y.H."/>
            <person name="Bennetzen J.L."/>
            <person name="Choi D."/>
        </authorList>
    </citation>
    <scope>NUCLEOTIDE SEQUENCE [LARGE SCALE GENOMIC DNA]</scope>
    <source>
        <strain evidence="3">cv. PBC81</strain>
    </source>
</reference>
<dbReference type="GO" id="GO:0004674">
    <property type="term" value="F:protein serine/threonine kinase activity"/>
    <property type="evidence" value="ECO:0007669"/>
    <property type="project" value="TreeGrafter"/>
</dbReference>
<gene>
    <name evidence="2" type="ORF">CQW23_14961</name>
</gene>
<evidence type="ECO:0000259" key="1">
    <source>
        <dbReference type="PROSITE" id="PS50011"/>
    </source>
</evidence>
<evidence type="ECO:0000313" key="2">
    <source>
        <dbReference type="EMBL" id="PHT45803.1"/>
    </source>
</evidence>
<dbReference type="InterPro" id="IPR053235">
    <property type="entry name" value="Ser_Thr_kinase"/>
</dbReference>
<dbReference type="Gene3D" id="1.10.510.10">
    <property type="entry name" value="Transferase(Phosphotransferase) domain 1"/>
    <property type="match status" value="1"/>
</dbReference>
<dbReference type="InterPro" id="IPR011009">
    <property type="entry name" value="Kinase-like_dom_sf"/>
</dbReference>
<dbReference type="PROSITE" id="PS50011">
    <property type="entry name" value="PROTEIN_KINASE_DOM"/>
    <property type="match status" value="1"/>
</dbReference>
<dbReference type="STRING" id="33114.A0A2G2WKM5"/>
<organism evidence="2 3">
    <name type="scientific">Capsicum baccatum</name>
    <name type="common">Peruvian pepper</name>
    <dbReference type="NCBI Taxonomy" id="33114"/>
    <lineage>
        <taxon>Eukaryota</taxon>
        <taxon>Viridiplantae</taxon>
        <taxon>Streptophyta</taxon>
        <taxon>Embryophyta</taxon>
        <taxon>Tracheophyta</taxon>
        <taxon>Spermatophyta</taxon>
        <taxon>Magnoliopsida</taxon>
        <taxon>eudicotyledons</taxon>
        <taxon>Gunneridae</taxon>
        <taxon>Pentapetalae</taxon>
        <taxon>asterids</taxon>
        <taxon>lamiids</taxon>
        <taxon>Solanales</taxon>
        <taxon>Solanaceae</taxon>
        <taxon>Solanoideae</taxon>
        <taxon>Capsiceae</taxon>
        <taxon>Capsicum</taxon>
    </lineage>
</organism>
<sequence>MSPEKIKTDLNQNLENVYGYAEDILGLGLSILEFYLGKFPFSMGNWWSVICAICMSQPPEAPATASPEFRDFIECCLQTDPCWRWAVEQLVHHPFITQYALKVEAVDCP</sequence>
<evidence type="ECO:0000313" key="3">
    <source>
        <dbReference type="Proteomes" id="UP000224567"/>
    </source>
</evidence>
<accession>A0A2G2WKM5</accession>
<feature type="domain" description="Protein kinase" evidence="1">
    <location>
        <begin position="1"/>
        <end position="96"/>
    </location>
</feature>
<dbReference type="Proteomes" id="UP000224567">
    <property type="component" value="Unassembled WGS sequence"/>
</dbReference>
<keyword evidence="2" id="KW-0418">Kinase</keyword>
<dbReference type="EMBL" id="MLFT02000006">
    <property type="protein sequence ID" value="PHT45803.1"/>
    <property type="molecule type" value="Genomic_DNA"/>
</dbReference>
<dbReference type="GO" id="GO:0005524">
    <property type="term" value="F:ATP binding"/>
    <property type="evidence" value="ECO:0007669"/>
    <property type="project" value="InterPro"/>
</dbReference>
<name>A0A2G2WKM5_CAPBA</name>
<dbReference type="InterPro" id="IPR000719">
    <property type="entry name" value="Prot_kinase_dom"/>
</dbReference>
<keyword evidence="3" id="KW-1185">Reference proteome</keyword>
<proteinExistence type="predicted"/>